<dbReference type="AlphaFoldDB" id="A0AA86P9Y4"/>
<organism evidence="2">
    <name type="scientific">Hexamita inflata</name>
    <dbReference type="NCBI Taxonomy" id="28002"/>
    <lineage>
        <taxon>Eukaryota</taxon>
        <taxon>Metamonada</taxon>
        <taxon>Diplomonadida</taxon>
        <taxon>Hexamitidae</taxon>
        <taxon>Hexamitinae</taxon>
        <taxon>Hexamita</taxon>
    </lineage>
</organism>
<name>A0AA86P9Y4_9EUKA</name>
<accession>A0AA86P9Y4</accession>
<evidence type="ECO:0000313" key="5">
    <source>
        <dbReference type="Proteomes" id="UP001642409"/>
    </source>
</evidence>
<evidence type="ECO:0000313" key="3">
    <source>
        <dbReference type="EMBL" id="CAL6089192.1"/>
    </source>
</evidence>
<reference evidence="3 5" key="2">
    <citation type="submission" date="2024-07" db="EMBL/GenBank/DDBJ databases">
        <authorList>
            <person name="Akdeniz Z."/>
        </authorList>
    </citation>
    <scope>NUCLEOTIDE SEQUENCE [LARGE SCALE GENOMIC DNA]</scope>
</reference>
<comment type="caution">
    <text evidence="2">The sequence shown here is derived from an EMBL/GenBank/DDBJ whole genome shotgun (WGS) entry which is preliminary data.</text>
</comment>
<keyword evidence="5" id="KW-1185">Reference proteome</keyword>
<protein>
    <submittedName>
        <fullName evidence="3">Hypothetical_protein</fullName>
    </submittedName>
</protein>
<dbReference type="EMBL" id="CATOUU010000574">
    <property type="protein sequence ID" value="CAI9934568.1"/>
    <property type="molecule type" value="Genomic_DNA"/>
</dbReference>
<evidence type="ECO:0000313" key="1">
    <source>
        <dbReference type="EMBL" id="CAI9932894.1"/>
    </source>
</evidence>
<dbReference type="EMBL" id="CAXDID020000417">
    <property type="protein sequence ID" value="CAL6089192.1"/>
    <property type="molecule type" value="Genomic_DNA"/>
</dbReference>
<dbReference type="Proteomes" id="UP001642409">
    <property type="component" value="Unassembled WGS sequence"/>
</dbReference>
<dbReference type="EMBL" id="CATOUU010000530">
    <property type="protein sequence ID" value="CAI9932894.1"/>
    <property type="molecule type" value="Genomic_DNA"/>
</dbReference>
<sequence length="188" mass="21660">MEKELITFEQQLVLEGGFVTMVNEHCNAHFSEFANALNHFKGLPYASTCKFNWKRLDQMVWFGDNETKSKSLQYIKKCVLQMIAVKQEVPIKVQAKLEPAIPLPAVRIPLTRREPVKNNLPQTRFIAFEKLALPVNIPVINIPVRQQTVIPAFTAKTESEERHLFSAYVKELSFCDSSMLCPLQEYFE</sequence>
<reference evidence="2" key="1">
    <citation type="submission" date="2023-06" db="EMBL/GenBank/DDBJ databases">
        <authorList>
            <person name="Kurt Z."/>
        </authorList>
    </citation>
    <scope>NUCLEOTIDE SEQUENCE</scope>
</reference>
<evidence type="ECO:0000313" key="2">
    <source>
        <dbReference type="EMBL" id="CAI9934568.1"/>
    </source>
</evidence>
<gene>
    <name evidence="1" type="ORF">HINF_LOCUS20539</name>
    <name evidence="2" type="ORF">HINF_LOCUS22213</name>
    <name evidence="3" type="ORF">HINF_LOCUS64677</name>
    <name evidence="4" type="ORF">HINF_LOCUS70935</name>
</gene>
<proteinExistence type="predicted"/>
<evidence type="ECO:0000313" key="4">
    <source>
        <dbReference type="EMBL" id="CAL6101121.1"/>
    </source>
</evidence>
<dbReference type="EMBL" id="CAXDID020000539">
    <property type="protein sequence ID" value="CAL6101121.1"/>
    <property type="molecule type" value="Genomic_DNA"/>
</dbReference>